<proteinExistence type="inferred from homology"/>
<evidence type="ECO:0000313" key="2">
    <source>
        <dbReference type="EMBL" id="MFC4292484.1"/>
    </source>
</evidence>
<dbReference type="SUPFAM" id="SSF51161">
    <property type="entry name" value="Trimeric LpxA-like enzymes"/>
    <property type="match status" value="1"/>
</dbReference>
<dbReference type="Gene3D" id="2.160.10.10">
    <property type="entry name" value="Hexapeptide repeat proteins"/>
    <property type="match status" value="1"/>
</dbReference>
<name>A0ABV8RIH1_9SPHN</name>
<evidence type="ECO:0000256" key="1">
    <source>
        <dbReference type="ARBA" id="ARBA00007274"/>
    </source>
</evidence>
<protein>
    <recommendedName>
        <fullName evidence="4">UDP-3-O-(3-hydroxymyristoyl)glucosamine N-acyltransferase</fullName>
    </recommendedName>
</protein>
<organism evidence="2 3">
    <name type="scientific">Sphingorhabdus arenilitoris</name>
    <dbReference type="NCBI Taxonomy" id="1490041"/>
    <lineage>
        <taxon>Bacteria</taxon>
        <taxon>Pseudomonadati</taxon>
        <taxon>Pseudomonadota</taxon>
        <taxon>Alphaproteobacteria</taxon>
        <taxon>Sphingomonadales</taxon>
        <taxon>Sphingomonadaceae</taxon>
        <taxon>Sphingorhabdus</taxon>
    </lineage>
</organism>
<dbReference type="Proteomes" id="UP001595887">
    <property type="component" value="Unassembled WGS sequence"/>
</dbReference>
<gene>
    <name evidence="2" type="ORF">ACFOWX_08665</name>
</gene>
<dbReference type="EMBL" id="JBHSDH010000013">
    <property type="protein sequence ID" value="MFC4292484.1"/>
    <property type="molecule type" value="Genomic_DNA"/>
</dbReference>
<dbReference type="InterPro" id="IPR050179">
    <property type="entry name" value="Trans_hexapeptide_repeat"/>
</dbReference>
<comment type="caution">
    <text evidence="2">The sequence shown here is derived from an EMBL/GenBank/DDBJ whole genome shotgun (WGS) entry which is preliminary data.</text>
</comment>
<reference evidence="3" key="1">
    <citation type="journal article" date="2019" name="Int. J. Syst. Evol. Microbiol.">
        <title>The Global Catalogue of Microorganisms (GCM) 10K type strain sequencing project: providing services to taxonomists for standard genome sequencing and annotation.</title>
        <authorList>
            <consortium name="The Broad Institute Genomics Platform"/>
            <consortium name="The Broad Institute Genome Sequencing Center for Infectious Disease"/>
            <person name="Wu L."/>
            <person name="Ma J."/>
        </authorList>
    </citation>
    <scope>NUCLEOTIDE SEQUENCE [LARGE SCALE GENOMIC DNA]</scope>
    <source>
        <strain evidence="3">CECT 8531</strain>
    </source>
</reference>
<accession>A0ABV8RIH1</accession>
<evidence type="ECO:0008006" key="4">
    <source>
        <dbReference type="Google" id="ProtNLM"/>
    </source>
</evidence>
<dbReference type="RefSeq" id="WP_381423210.1">
    <property type="nucleotide sequence ID" value="NZ_JBHSDH010000013.1"/>
</dbReference>
<sequence>MFTKKTITLSTVVSDRADLGADLEIVRDFAFAYVGKLPSRLDRRLVSVSSERHLQELENAEGVEGVIATPEVAAKIPNHFGLAICSDPYARIMDIHEYLIEIPEFQWANFPSQIDASAKIHPSAVVAENNVKIAEGCVIGPNAVICERTIIGANSSIGPGTVVGCEAYDMKPGPGPQRLLKQSGGVLIGKDVVILSSTTIVRATFGGFTVIEDEAAIDNLVHLAHDCHVGRRAKIVACATVCGRVVIGEGSYIGPNATVSNGITLGERSTVTLGAVTVKDVAEDSRVTGNFALPHTKWINFIKSIR</sequence>
<dbReference type="Pfam" id="PF00132">
    <property type="entry name" value="Hexapep"/>
    <property type="match status" value="1"/>
</dbReference>
<dbReference type="InterPro" id="IPR011004">
    <property type="entry name" value="Trimer_LpxA-like_sf"/>
</dbReference>
<dbReference type="PANTHER" id="PTHR43300">
    <property type="entry name" value="ACETYLTRANSFERASE"/>
    <property type="match status" value="1"/>
</dbReference>
<comment type="similarity">
    <text evidence="1">Belongs to the transferase hexapeptide repeat family.</text>
</comment>
<dbReference type="InterPro" id="IPR001451">
    <property type="entry name" value="Hexapep"/>
</dbReference>
<keyword evidence="3" id="KW-1185">Reference proteome</keyword>
<evidence type="ECO:0000313" key="3">
    <source>
        <dbReference type="Proteomes" id="UP001595887"/>
    </source>
</evidence>